<evidence type="ECO:0000313" key="3">
    <source>
        <dbReference type="EMBL" id="TMV04217.1"/>
    </source>
</evidence>
<reference evidence="3 4" key="1">
    <citation type="submission" date="2019-05" db="EMBL/GenBank/DDBJ databases">
        <title>Ruegeria sp. nov., isolated from tidal flat.</title>
        <authorList>
            <person name="Kim W."/>
        </authorList>
    </citation>
    <scope>NUCLEOTIDE SEQUENCE [LARGE SCALE GENOMIC DNA]</scope>
    <source>
        <strain evidence="3 4">CAU 1488</strain>
    </source>
</reference>
<feature type="domain" description="AB hydrolase-1" evidence="2">
    <location>
        <begin position="27"/>
        <end position="276"/>
    </location>
</feature>
<dbReference type="RefSeq" id="WP_138844953.1">
    <property type="nucleotide sequence ID" value="NZ_VCPD01000008.1"/>
</dbReference>
<evidence type="ECO:0000259" key="2">
    <source>
        <dbReference type="Pfam" id="PF00561"/>
    </source>
</evidence>
<comment type="caution">
    <text evidence="3">The sequence shown here is derived from an EMBL/GenBank/DDBJ whole genome shotgun (WGS) entry which is preliminary data.</text>
</comment>
<dbReference type="EMBL" id="VCPD01000008">
    <property type="protein sequence ID" value="TMV04217.1"/>
    <property type="molecule type" value="Genomic_DNA"/>
</dbReference>
<dbReference type="GO" id="GO:0016787">
    <property type="term" value="F:hydrolase activity"/>
    <property type="evidence" value="ECO:0007669"/>
    <property type="project" value="UniProtKB-KW"/>
</dbReference>
<dbReference type="PANTHER" id="PTHR43329">
    <property type="entry name" value="EPOXIDE HYDROLASE"/>
    <property type="match status" value="1"/>
</dbReference>
<protein>
    <submittedName>
        <fullName evidence="3">Alpha/beta hydrolase</fullName>
    </submittedName>
</protein>
<evidence type="ECO:0000313" key="4">
    <source>
        <dbReference type="Proteomes" id="UP001193035"/>
    </source>
</evidence>
<dbReference type="PRINTS" id="PR00412">
    <property type="entry name" value="EPOXHYDRLASE"/>
</dbReference>
<organism evidence="3 4">
    <name type="scientific">Ruegeria sediminis</name>
    <dbReference type="NCBI Taxonomy" id="2583820"/>
    <lineage>
        <taxon>Bacteria</taxon>
        <taxon>Pseudomonadati</taxon>
        <taxon>Pseudomonadota</taxon>
        <taxon>Alphaproteobacteria</taxon>
        <taxon>Rhodobacterales</taxon>
        <taxon>Roseobacteraceae</taxon>
        <taxon>Ruegeria</taxon>
    </lineage>
</organism>
<name>A0ABY2WT18_9RHOB</name>
<keyword evidence="1 3" id="KW-0378">Hydrolase</keyword>
<dbReference type="Gene3D" id="3.40.50.1820">
    <property type="entry name" value="alpha/beta hydrolase"/>
    <property type="match status" value="1"/>
</dbReference>
<accession>A0ABY2WT18</accession>
<keyword evidence="4" id="KW-1185">Reference proteome</keyword>
<dbReference type="Pfam" id="PF00561">
    <property type="entry name" value="Abhydrolase_1"/>
    <property type="match status" value="1"/>
</dbReference>
<evidence type="ECO:0000256" key="1">
    <source>
        <dbReference type="ARBA" id="ARBA00022801"/>
    </source>
</evidence>
<dbReference type="InterPro" id="IPR000639">
    <property type="entry name" value="Epox_hydrolase-like"/>
</dbReference>
<proteinExistence type="predicted"/>
<dbReference type="InterPro" id="IPR029058">
    <property type="entry name" value="AB_hydrolase_fold"/>
</dbReference>
<sequence>MNPKTVNAGAMEIAYLEFGSADGWPCILGHGFPYDVHSYSETATFLADAGARVIVPWLRGYGPTRFLDDKTPRSGEQAALAADLLAMMDALGIDKAVLGGYDWGGRAACIVSALWPARVVALVSGNSYNIQDIARSGDPIAPEHEAMLWYQYYFHSERGRRGLARNRQALARTLWRMWSPLWQFDEETFEQSAASFDNDDFVDVVIHSYRHRYGLVPGDPAYAHIETQLVAQPPITVPTISVDGDADGVNPGTSHHTQQFTGPHEHRVFNGAGHNLPQERPVEWANAVVDARKMAVG</sequence>
<dbReference type="InterPro" id="IPR000073">
    <property type="entry name" value="AB_hydrolase_1"/>
</dbReference>
<dbReference type="Proteomes" id="UP001193035">
    <property type="component" value="Unassembled WGS sequence"/>
</dbReference>
<dbReference type="SUPFAM" id="SSF53474">
    <property type="entry name" value="alpha/beta-Hydrolases"/>
    <property type="match status" value="1"/>
</dbReference>
<gene>
    <name evidence="3" type="ORF">FGK63_18190</name>
</gene>